<dbReference type="Gene3D" id="3.10.10.10">
    <property type="entry name" value="HIV Type 1 Reverse Transcriptase, subunit A, domain 1"/>
    <property type="match status" value="1"/>
</dbReference>
<accession>A0ABY6KKI1</accession>
<name>A0ABY6KKI1_9ARAC</name>
<dbReference type="InterPro" id="IPR043502">
    <property type="entry name" value="DNA/RNA_pol_sf"/>
</dbReference>
<sequence>MCGTSKGIIMKETSPSRWISNMVIVKKPNKLNICIDLQVLNKAIKKSHYQMLTVEELLTRLPRPKYKGLVLLELADKLAGRSV</sequence>
<organism evidence="1 2">
    <name type="scientific">Cordylochernes scorpioides</name>
    <dbReference type="NCBI Taxonomy" id="51811"/>
    <lineage>
        <taxon>Eukaryota</taxon>
        <taxon>Metazoa</taxon>
        <taxon>Ecdysozoa</taxon>
        <taxon>Arthropoda</taxon>
        <taxon>Chelicerata</taxon>
        <taxon>Arachnida</taxon>
        <taxon>Pseudoscorpiones</taxon>
        <taxon>Cheliferoidea</taxon>
        <taxon>Chernetidae</taxon>
        <taxon>Cordylochernes</taxon>
    </lineage>
</organism>
<evidence type="ECO:0000313" key="1">
    <source>
        <dbReference type="EMBL" id="UYV69128.1"/>
    </source>
</evidence>
<dbReference type="Proteomes" id="UP001235939">
    <property type="component" value="Chromosome 06"/>
</dbReference>
<dbReference type="EMBL" id="CP092868">
    <property type="protein sequence ID" value="UYV69128.1"/>
    <property type="molecule type" value="Genomic_DNA"/>
</dbReference>
<dbReference type="SUPFAM" id="SSF56672">
    <property type="entry name" value="DNA/RNA polymerases"/>
    <property type="match status" value="1"/>
</dbReference>
<evidence type="ECO:0000313" key="2">
    <source>
        <dbReference type="Proteomes" id="UP001235939"/>
    </source>
</evidence>
<gene>
    <name evidence="1" type="ORF">LAZ67_6002519</name>
</gene>
<proteinExistence type="predicted"/>
<keyword evidence="2" id="KW-1185">Reference proteome</keyword>
<protein>
    <submittedName>
        <fullName evidence="1">K02A2.6-like</fullName>
    </submittedName>
</protein>
<reference evidence="1 2" key="1">
    <citation type="submission" date="2022-01" db="EMBL/GenBank/DDBJ databases">
        <title>A chromosomal length assembly of Cordylochernes scorpioides.</title>
        <authorList>
            <person name="Zeh D."/>
            <person name="Zeh J."/>
        </authorList>
    </citation>
    <scope>NUCLEOTIDE SEQUENCE [LARGE SCALE GENOMIC DNA]</scope>
    <source>
        <strain evidence="1">IN4F17</strain>
        <tissue evidence="1">Whole Body</tissue>
    </source>
</reference>